<evidence type="ECO:0000313" key="2">
    <source>
        <dbReference type="Proteomes" id="UP001652338"/>
    </source>
</evidence>
<dbReference type="EMBL" id="JAOQKE010000003">
    <property type="protein sequence ID" value="MCU6724519.1"/>
    <property type="molecule type" value="Genomic_DNA"/>
</dbReference>
<evidence type="ECO:0000313" key="1">
    <source>
        <dbReference type="EMBL" id="MCU6724519.1"/>
    </source>
</evidence>
<accession>A0ABT2SJ36</accession>
<proteinExistence type="predicted"/>
<organism evidence="1 2">
    <name type="scientific">Muricoprocola aceti</name>
    <dbReference type="NCBI Taxonomy" id="2981772"/>
    <lineage>
        <taxon>Bacteria</taxon>
        <taxon>Bacillati</taxon>
        <taxon>Bacillota</taxon>
        <taxon>Clostridia</taxon>
        <taxon>Lachnospirales</taxon>
        <taxon>Lachnospiraceae</taxon>
        <taxon>Muricoprocola</taxon>
    </lineage>
</organism>
<protein>
    <submittedName>
        <fullName evidence="1">Uncharacterized protein</fullName>
    </submittedName>
</protein>
<dbReference type="RefSeq" id="WP_262653937.1">
    <property type="nucleotide sequence ID" value="NZ_JAOQKE010000003.1"/>
</dbReference>
<dbReference type="Proteomes" id="UP001652338">
    <property type="component" value="Unassembled WGS sequence"/>
</dbReference>
<sequence>MLKEFIEFVDSVLPSVDSEAKDKAKAAIEQFQKDGVKAEWLLPKKLPTLSQGDIISEIPFSYFKADGTQYIFKARGMVISTSCHIDQKEKINIVPVLPLTFYEGNENGKHELIENRMFNYMYFPESAVQDYFVDFSTINTYNKDLIVKGIEEGKIKRLYSLSQIGFYLFIIKLTVFLMRKEDGETMENRSITSYC</sequence>
<name>A0ABT2SJ36_9FIRM</name>
<keyword evidence="2" id="KW-1185">Reference proteome</keyword>
<gene>
    <name evidence="1" type="ORF">OCV47_03940</name>
</gene>
<reference evidence="1 2" key="1">
    <citation type="journal article" date="2021" name="ISME Commun">
        <title>Automated analysis of genomic sequences facilitates high-throughput and comprehensive description of bacteria.</title>
        <authorList>
            <person name="Hitch T.C.A."/>
        </authorList>
    </citation>
    <scope>NUCLEOTIDE SEQUENCE [LARGE SCALE GENOMIC DNA]</scope>
    <source>
        <strain evidence="1 2">Sanger_29</strain>
    </source>
</reference>
<comment type="caution">
    <text evidence="1">The sequence shown here is derived from an EMBL/GenBank/DDBJ whole genome shotgun (WGS) entry which is preliminary data.</text>
</comment>